<dbReference type="Proteomes" id="UP000192578">
    <property type="component" value="Unassembled WGS sequence"/>
</dbReference>
<reference evidence="3" key="1">
    <citation type="submission" date="2017-01" db="EMBL/GenBank/DDBJ databases">
        <title>Comparative genomics of anhydrobiosis in the tardigrade Hypsibius dujardini.</title>
        <authorList>
            <person name="Yoshida Y."/>
            <person name="Koutsovoulos G."/>
            <person name="Laetsch D."/>
            <person name="Stevens L."/>
            <person name="Kumar S."/>
            <person name="Horikawa D."/>
            <person name="Ishino K."/>
            <person name="Komine S."/>
            <person name="Tomita M."/>
            <person name="Blaxter M."/>
            <person name="Arakawa K."/>
        </authorList>
    </citation>
    <scope>NUCLEOTIDE SEQUENCE [LARGE SCALE GENOMIC DNA]</scope>
    <source>
        <strain evidence="3">Z151</strain>
    </source>
</reference>
<evidence type="ECO:0000256" key="1">
    <source>
        <dbReference type="SAM" id="Phobius"/>
    </source>
</evidence>
<evidence type="ECO:0000313" key="3">
    <source>
        <dbReference type="Proteomes" id="UP000192578"/>
    </source>
</evidence>
<dbReference type="AlphaFoldDB" id="A0A1W0X5I4"/>
<organism evidence="2 3">
    <name type="scientific">Hypsibius exemplaris</name>
    <name type="common">Freshwater tardigrade</name>
    <dbReference type="NCBI Taxonomy" id="2072580"/>
    <lineage>
        <taxon>Eukaryota</taxon>
        <taxon>Metazoa</taxon>
        <taxon>Ecdysozoa</taxon>
        <taxon>Tardigrada</taxon>
        <taxon>Eutardigrada</taxon>
        <taxon>Parachela</taxon>
        <taxon>Hypsibioidea</taxon>
        <taxon>Hypsibiidae</taxon>
        <taxon>Hypsibius</taxon>
    </lineage>
</organism>
<feature type="transmembrane region" description="Helical" evidence="1">
    <location>
        <begin position="160"/>
        <end position="183"/>
    </location>
</feature>
<accession>A0A1W0X5I4</accession>
<keyword evidence="1" id="KW-0812">Transmembrane</keyword>
<protein>
    <submittedName>
        <fullName evidence="2">Uncharacterized protein</fullName>
    </submittedName>
</protein>
<feature type="transmembrane region" description="Helical" evidence="1">
    <location>
        <begin position="98"/>
        <end position="120"/>
    </location>
</feature>
<sequence length="207" mass="22878">MEPKHVDYIKWRVFTPTLCLQIAVFAICIYYEILAVVAVFTGITKFSRNPRNGNLAREFPTIFLITQVEGYTWIALAVALFMTAVMGKVATRTVSRTLLAIVMGLQFVLTALLVTVAVILNQEGTIVEQLPELAFFNNATLVGQEVELLRTTELPRLVRVAGGLAASTTLGGGVTFALFLVIFHEKRGALKQFAYDDLVELKEDHVA</sequence>
<keyword evidence="3" id="KW-1185">Reference proteome</keyword>
<comment type="caution">
    <text evidence="2">The sequence shown here is derived from an EMBL/GenBank/DDBJ whole genome shotgun (WGS) entry which is preliminary data.</text>
</comment>
<keyword evidence="1" id="KW-0472">Membrane</keyword>
<evidence type="ECO:0000313" key="2">
    <source>
        <dbReference type="EMBL" id="OQV22743.1"/>
    </source>
</evidence>
<dbReference type="EMBL" id="MTYJ01000015">
    <property type="protein sequence ID" value="OQV22743.1"/>
    <property type="molecule type" value="Genomic_DNA"/>
</dbReference>
<name>A0A1W0X5I4_HYPEX</name>
<gene>
    <name evidence="2" type="ORF">BV898_03182</name>
</gene>
<feature type="transmembrane region" description="Helical" evidence="1">
    <location>
        <begin position="20"/>
        <end position="43"/>
    </location>
</feature>
<proteinExistence type="predicted"/>
<feature type="transmembrane region" description="Helical" evidence="1">
    <location>
        <begin position="63"/>
        <end position="86"/>
    </location>
</feature>
<keyword evidence="1" id="KW-1133">Transmembrane helix</keyword>